<evidence type="ECO:0000313" key="7">
    <source>
        <dbReference type="Proteomes" id="UP000594454"/>
    </source>
</evidence>
<dbReference type="OMA" id="WISNDIR"/>
<dbReference type="InterPro" id="IPR013320">
    <property type="entry name" value="ConA-like_dom_sf"/>
</dbReference>
<evidence type="ECO:0000256" key="2">
    <source>
        <dbReference type="ARBA" id="ARBA00022588"/>
    </source>
</evidence>
<dbReference type="SUPFAM" id="SSF49899">
    <property type="entry name" value="Concanavalin A-like lectins/glucanases"/>
    <property type="match status" value="1"/>
</dbReference>
<sequence length="714" mass="80751">MFREILINRLTLFVTFILNFNGVSSLYGVGSAPIHVKVGEFEVFCPSGFRVTIPVDNGAAFGTFKGTHLSQGYLEVATWFVEVRPKNGLLTFENSTANIKTGDEILLNINLTAFGQQKDYIWDRAIIGGKNSKPAAECMPWTKVLLNTLGTVTQMSVFESVQLDVFNQAGFEISIPVERDVKSMTFKAKLYSRDNALPIDSWIANDVRPQNGQLIYTNCTSHIETENVFDYEINLTTFNQKQRYMNGVFLVLAFVHFRECRPTQLALPSVKVEVFYPTGFQVSLPAEYGVTSMTFNGRLNQDLDNFGASTWISNDIRPKNGQLTFEDNASKLRIGDVIYYRIIVTAFGQIKQYPDRVHIVTSYINKVGHRSIWQAPPMDDTSTECKPSITAVNGIQQKCAERLIFDEQFSGSRVDTSKWTLQERFGGQPNFEFVTYLSHQDVIYVNRSHLSIEPRRMTDIYGDNIFDSNLTLNLQPDCTGELETSDCIRTNAVDIMPPIASGQITTKGYFCFLYGFVQIRAKLPDIPWSFLQFLLEPSENAYGKYNFSSGQMRVAFITGLDTCTLSGGIISKGDGSLRNQHICQKLCSNNQKWSSDYHIYGLKWAPTSITLSVDGEQYCKINPMKRTYFTGGHGMMTSSLTFSRPTTEMAPFDQPFHLTIGLGIGGHIEFDDGLPDKPWANLDPRSMRKFWRDIKQKTYPRGKLEVDYIKVFTV</sequence>
<dbReference type="InterPro" id="IPR050546">
    <property type="entry name" value="Glycosyl_Hydrlase_16"/>
</dbReference>
<dbReference type="Gene3D" id="2.60.120.200">
    <property type="match status" value="1"/>
</dbReference>
<dbReference type="PANTHER" id="PTHR10963">
    <property type="entry name" value="GLYCOSYL HYDROLASE-RELATED"/>
    <property type="match status" value="1"/>
</dbReference>
<dbReference type="PROSITE" id="PS51762">
    <property type="entry name" value="GH16_2"/>
    <property type="match status" value="1"/>
</dbReference>
<evidence type="ECO:0000313" key="6">
    <source>
        <dbReference type="EMBL" id="CAD7082008.1"/>
    </source>
</evidence>
<dbReference type="InterPro" id="IPR043030">
    <property type="entry name" value="BGBP_N_sf"/>
</dbReference>
<reference evidence="6 7" key="1">
    <citation type="submission" date="2020-11" db="EMBL/GenBank/DDBJ databases">
        <authorList>
            <person name="Wallbank WR R."/>
            <person name="Pardo Diaz C."/>
            <person name="Kozak K."/>
            <person name="Martin S."/>
            <person name="Jiggins C."/>
            <person name="Moest M."/>
            <person name="Warren A I."/>
            <person name="Generalovic N T."/>
            <person name="Byers J.R.P. K."/>
            <person name="Montejo-Kovacevich G."/>
            <person name="Yen C E."/>
        </authorList>
    </citation>
    <scope>NUCLEOTIDE SEQUENCE [LARGE SCALE GENOMIC DNA]</scope>
</reference>
<dbReference type="PANTHER" id="PTHR10963:SF60">
    <property type="entry name" value="GRAM-NEGATIVE BACTERIA-BINDING PROTEIN 1-RELATED"/>
    <property type="match status" value="1"/>
</dbReference>
<dbReference type="FunCoup" id="A0A7R8YQT9">
    <property type="interactions" value="105"/>
</dbReference>
<proteinExistence type="inferred from homology"/>
<dbReference type="AlphaFoldDB" id="A0A7R8YQT9"/>
<dbReference type="GO" id="GO:0045087">
    <property type="term" value="P:innate immune response"/>
    <property type="evidence" value="ECO:0007669"/>
    <property type="project" value="UniProtKB-KW"/>
</dbReference>
<dbReference type="OrthoDB" id="4781at2759"/>
<dbReference type="InterPro" id="IPR031756">
    <property type="entry name" value="BGBP_N"/>
</dbReference>
<evidence type="ECO:0000259" key="5">
    <source>
        <dbReference type="PROSITE" id="PS51969"/>
    </source>
</evidence>
<dbReference type="PROSITE" id="PS51969">
    <property type="entry name" value="CBM39"/>
    <property type="match status" value="2"/>
</dbReference>
<organism evidence="6 7">
    <name type="scientific">Hermetia illucens</name>
    <name type="common">Black soldier fly</name>
    <dbReference type="NCBI Taxonomy" id="343691"/>
    <lineage>
        <taxon>Eukaryota</taxon>
        <taxon>Metazoa</taxon>
        <taxon>Ecdysozoa</taxon>
        <taxon>Arthropoda</taxon>
        <taxon>Hexapoda</taxon>
        <taxon>Insecta</taxon>
        <taxon>Pterygota</taxon>
        <taxon>Neoptera</taxon>
        <taxon>Endopterygota</taxon>
        <taxon>Diptera</taxon>
        <taxon>Brachycera</taxon>
        <taxon>Stratiomyomorpha</taxon>
        <taxon>Stratiomyidae</taxon>
        <taxon>Hermetiinae</taxon>
        <taxon>Hermetia</taxon>
    </lineage>
</organism>
<comment type="similarity">
    <text evidence="1">Belongs to the insect beta-1,3-glucan binding protein family.</text>
</comment>
<feature type="domain" description="CBM39" evidence="5">
    <location>
        <begin position="265"/>
        <end position="365"/>
    </location>
</feature>
<dbReference type="GO" id="GO:0004553">
    <property type="term" value="F:hydrolase activity, hydrolyzing O-glycosyl compounds"/>
    <property type="evidence" value="ECO:0007669"/>
    <property type="project" value="InterPro"/>
</dbReference>
<dbReference type="GO" id="GO:0030246">
    <property type="term" value="F:carbohydrate binding"/>
    <property type="evidence" value="ECO:0007669"/>
    <property type="project" value="InterPro"/>
</dbReference>
<name>A0A7R8YQT9_HERIL</name>
<dbReference type="GO" id="GO:0005975">
    <property type="term" value="P:carbohydrate metabolic process"/>
    <property type="evidence" value="ECO:0007669"/>
    <property type="project" value="InterPro"/>
</dbReference>
<protein>
    <submittedName>
        <fullName evidence="6">Uncharacterized protein</fullName>
    </submittedName>
</protein>
<feature type="domain" description="GH16" evidence="4">
    <location>
        <begin position="423"/>
        <end position="714"/>
    </location>
</feature>
<dbReference type="InParanoid" id="A0A7R8YQT9"/>
<evidence type="ECO:0000259" key="4">
    <source>
        <dbReference type="PROSITE" id="PS51762"/>
    </source>
</evidence>
<keyword evidence="3" id="KW-0391">Immunity</keyword>
<feature type="domain" description="CBM39" evidence="5">
    <location>
        <begin position="156"/>
        <end position="256"/>
    </location>
</feature>
<gene>
    <name evidence="6" type="ORF">HERILL_LOCUS5079</name>
</gene>
<dbReference type="EMBL" id="LR899010">
    <property type="protein sequence ID" value="CAD7082008.1"/>
    <property type="molecule type" value="Genomic_DNA"/>
</dbReference>
<keyword evidence="7" id="KW-1185">Reference proteome</keyword>
<dbReference type="InterPro" id="IPR000757">
    <property type="entry name" value="Beta-glucanase-like"/>
</dbReference>
<accession>A0A7R8YQT9</accession>
<dbReference type="Proteomes" id="UP000594454">
    <property type="component" value="Chromosome 2"/>
</dbReference>
<evidence type="ECO:0000256" key="1">
    <source>
        <dbReference type="ARBA" id="ARBA00008781"/>
    </source>
</evidence>
<keyword evidence="2" id="KW-0399">Innate immunity</keyword>
<dbReference type="Pfam" id="PF15886">
    <property type="entry name" value="CBM39"/>
    <property type="match status" value="2"/>
</dbReference>
<dbReference type="Gene3D" id="2.60.40.2140">
    <property type="entry name" value="Beta-1,3-glucan-recognition protein, N-terminal domain"/>
    <property type="match status" value="3"/>
</dbReference>
<evidence type="ECO:0000256" key="3">
    <source>
        <dbReference type="ARBA" id="ARBA00022859"/>
    </source>
</evidence>